<comment type="caution">
    <text evidence="1">The sequence shown here is derived from an EMBL/GenBank/DDBJ whole genome shotgun (WGS) entry which is preliminary data.</text>
</comment>
<gene>
    <name evidence="1" type="primary">Acey_s0204.g1900</name>
    <name evidence="1" type="ORF">Y032_0204g1900</name>
</gene>
<accession>A0A016SMM2</accession>
<name>A0A016SMM2_9BILA</name>
<protein>
    <submittedName>
        <fullName evidence="1">Uncharacterized protein</fullName>
    </submittedName>
</protein>
<dbReference type="Proteomes" id="UP000024635">
    <property type="component" value="Unassembled WGS sequence"/>
</dbReference>
<proteinExistence type="predicted"/>
<dbReference type="OrthoDB" id="5865092at2759"/>
<evidence type="ECO:0000313" key="2">
    <source>
        <dbReference type="Proteomes" id="UP000024635"/>
    </source>
</evidence>
<keyword evidence="2" id="KW-1185">Reference proteome</keyword>
<evidence type="ECO:0000313" key="1">
    <source>
        <dbReference type="EMBL" id="EYB91621.1"/>
    </source>
</evidence>
<dbReference type="AlphaFoldDB" id="A0A016SMM2"/>
<dbReference type="EMBL" id="JARK01001540">
    <property type="protein sequence ID" value="EYB91621.1"/>
    <property type="molecule type" value="Genomic_DNA"/>
</dbReference>
<sequence>MYVRIALFEKIDGLSVRFHSVAAAESRRDLLDPLTWSMLSPHPSPRSRSGSAVTESVYLFEDCISMTQQMQRLLIFRTYD</sequence>
<organism evidence="1 2">
    <name type="scientific">Ancylostoma ceylanicum</name>
    <dbReference type="NCBI Taxonomy" id="53326"/>
    <lineage>
        <taxon>Eukaryota</taxon>
        <taxon>Metazoa</taxon>
        <taxon>Ecdysozoa</taxon>
        <taxon>Nematoda</taxon>
        <taxon>Chromadorea</taxon>
        <taxon>Rhabditida</taxon>
        <taxon>Rhabditina</taxon>
        <taxon>Rhabditomorpha</taxon>
        <taxon>Strongyloidea</taxon>
        <taxon>Ancylostomatidae</taxon>
        <taxon>Ancylostomatinae</taxon>
        <taxon>Ancylostoma</taxon>
    </lineage>
</organism>
<reference evidence="2" key="1">
    <citation type="journal article" date="2015" name="Nat. Genet.">
        <title>The genome and transcriptome of the zoonotic hookworm Ancylostoma ceylanicum identify infection-specific gene families.</title>
        <authorList>
            <person name="Schwarz E.M."/>
            <person name="Hu Y."/>
            <person name="Antoshechkin I."/>
            <person name="Miller M.M."/>
            <person name="Sternberg P.W."/>
            <person name="Aroian R.V."/>
        </authorList>
    </citation>
    <scope>NUCLEOTIDE SEQUENCE</scope>
    <source>
        <strain evidence="2">HY135</strain>
    </source>
</reference>